<evidence type="ECO:0000313" key="4">
    <source>
        <dbReference type="Proteomes" id="UP001626550"/>
    </source>
</evidence>
<protein>
    <recommendedName>
        <fullName evidence="2">UVR domain-containing protein</fullName>
    </recommendedName>
</protein>
<name>A0ABD2Q8I3_9PLAT</name>
<accession>A0ABD2Q8I3</accession>
<comment type="caution">
    <text evidence="3">The sequence shown here is derived from an EMBL/GenBank/DDBJ whole genome shotgun (WGS) entry which is preliminary data.</text>
</comment>
<dbReference type="InterPro" id="IPR048738">
    <property type="entry name" value="CEP104_Znf"/>
</dbReference>
<feature type="region of interest" description="Disordered" evidence="1">
    <location>
        <begin position="210"/>
        <end position="236"/>
    </location>
</feature>
<dbReference type="InterPro" id="IPR048739">
    <property type="entry name" value="CEP104_N"/>
</dbReference>
<gene>
    <name evidence="3" type="ORF">Ciccas_005501</name>
</gene>
<sequence length="764" mass="87237">MIPTKIEFFIGDVTSTEFNGHLNYTSLGFVTMSDNIKTNFKSRELKSVYLDTIGINFKLVIYNNYANHLNTYNQVGIIALNLIGDYLSEYPPTEYPPIDTQVDDALFPSDDLASSLYQDPEVSSIIHKLIEEKSTSVREEDFEKAKVYRDAIIELQKISSKLGCLEFEKQKAIQLENYERADMMKKQLNKYRTSVYESINLSQLLPHDNAQEHCKNSSNSEDFSSISIRNRPRRPTPEMHLQSLDVFKDATSFKPPAQLIEEDFEEATEAENPLREVVVEEANIFYRDPDDRPLPVEAPVDESEIQGMESKSELVDSEELSSETQRLSSIVIEMAGMEMAKNLYSKNWSLRENALMELKERMSRDPLSPPAIAKNSENASPDPRGEVKCALFVLQKSLGDQVLSVFVKACSLIKELLVEFVEKHKGIPKTEIPHNLDQVFIVLLRRVSDPAHRIRDMAKSQILSMSKWPSIHHSNLFWAELQKPFRPNTIDRLSLNRVDLLMQLFSMHGLVANNQGLSLNAIAKFCSSGLQHRSGHVRESVEALLVTIYKQAQADGRMILRGVLPQEHMKLHKQPLYRRLFKKFDDFDGQQTGPLDMHTLVSAKRYSVAQNPRRNTTHESEADILLGLEKTCIFCGEKNDNFTEEALDLHYWRSCPMLKRCPNCKHVVEIPNYTEHLLTDCKSGLLAYERCPRCSEAVPKGNFNAHVMTSTCKPSSNPAFRCPLCHQDLPLPMPNHNAEDVWRTHFLLNGCSHNPRKPKAHTRS</sequence>
<feature type="compositionally biased region" description="Low complexity" evidence="1">
    <location>
        <begin position="216"/>
        <end position="229"/>
    </location>
</feature>
<dbReference type="PANTHER" id="PTHR13371:SF0">
    <property type="entry name" value="CENTROSOMAL PROTEIN OF 104 KDA"/>
    <property type="match status" value="1"/>
</dbReference>
<dbReference type="Gene3D" id="1.25.10.10">
    <property type="entry name" value="Leucine-rich Repeat Variant"/>
    <property type="match status" value="1"/>
</dbReference>
<proteinExistence type="predicted"/>
<dbReference type="PANTHER" id="PTHR13371">
    <property type="entry name" value="GLYCINE-, GLUTAMATE-, THIENYLCYCLOHEXYLPIPERIDINE-BINDING PROTEIN"/>
    <property type="match status" value="1"/>
</dbReference>
<evidence type="ECO:0000313" key="3">
    <source>
        <dbReference type="EMBL" id="KAL3315863.1"/>
    </source>
</evidence>
<feature type="domain" description="UVR" evidence="2">
    <location>
        <begin position="123"/>
        <end position="158"/>
    </location>
</feature>
<dbReference type="Pfam" id="PF21040">
    <property type="entry name" value="CEP104-like_TOG"/>
    <property type="match status" value="1"/>
</dbReference>
<dbReference type="SUPFAM" id="SSF48371">
    <property type="entry name" value="ARM repeat"/>
    <property type="match status" value="1"/>
</dbReference>
<dbReference type="InterPro" id="IPR001943">
    <property type="entry name" value="UVR_dom"/>
</dbReference>
<dbReference type="Proteomes" id="UP001626550">
    <property type="component" value="Unassembled WGS sequence"/>
</dbReference>
<evidence type="ECO:0000256" key="1">
    <source>
        <dbReference type="SAM" id="MobiDB-lite"/>
    </source>
</evidence>
<evidence type="ECO:0000259" key="2">
    <source>
        <dbReference type="PROSITE" id="PS50151"/>
    </source>
</evidence>
<keyword evidence="4" id="KW-1185">Reference proteome</keyword>
<dbReference type="AlphaFoldDB" id="A0ABD2Q8I3"/>
<dbReference type="InterPro" id="IPR016024">
    <property type="entry name" value="ARM-type_fold"/>
</dbReference>
<dbReference type="InterPro" id="IPR052607">
    <property type="entry name" value="CEP104-like"/>
</dbReference>
<dbReference type="EMBL" id="JBJKFK010000650">
    <property type="protein sequence ID" value="KAL3315863.1"/>
    <property type="molecule type" value="Genomic_DNA"/>
</dbReference>
<dbReference type="Pfam" id="PF02151">
    <property type="entry name" value="UVR"/>
    <property type="match status" value="1"/>
</dbReference>
<dbReference type="PROSITE" id="PS50151">
    <property type="entry name" value="UVR"/>
    <property type="match status" value="1"/>
</dbReference>
<organism evidence="3 4">
    <name type="scientific">Cichlidogyrus casuarinus</name>
    <dbReference type="NCBI Taxonomy" id="1844966"/>
    <lineage>
        <taxon>Eukaryota</taxon>
        <taxon>Metazoa</taxon>
        <taxon>Spiralia</taxon>
        <taxon>Lophotrochozoa</taxon>
        <taxon>Platyhelminthes</taxon>
        <taxon>Monogenea</taxon>
        <taxon>Monopisthocotylea</taxon>
        <taxon>Dactylogyridea</taxon>
        <taxon>Ancyrocephalidae</taxon>
        <taxon>Cichlidogyrus</taxon>
    </lineage>
</organism>
<dbReference type="InterPro" id="IPR011989">
    <property type="entry name" value="ARM-like"/>
</dbReference>
<dbReference type="Pfam" id="PF21039">
    <property type="entry name" value="CEP104_ZnF"/>
    <property type="match status" value="1"/>
</dbReference>
<dbReference type="Pfam" id="PF21038">
    <property type="entry name" value="CEP104_N"/>
    <property type="match status" value="1"/>
</dbReference>
<reference evidence="3 4" key="1">
    <citation type="submission" date="2024-11" db="EMBL/GenBank/DDBJ databases">
        <title>Adaptive evolution of stress response genes in parasites aligns with host niche diversity.</title>
        <authorList>
            <person name="Hahn C."/>
            <person name="Resl P."/>
        </authorList>
    </citation>
    <scope>NUCLEOTIDE SEQUENCE [LARGE SCALE GENOMIC DNA]</scope>
    <source>
        <strain evidence="3">EGGRZ-B1_66</strain>
        <tissue evidence="3">Body</tissue>
    </source>
</reference>